<keyword evidence="4 15" id="KW-0813">Transport</keyword>
<evidence type="ECO:0000256" key="16">
    <source>
        <dbReference type="RuleBase" id="RU368008"/>
    </source>
</evidence>
<organism evidence="17 18">
    <name type="scientific">Cystoisospora suis</name>
    <dbReference type="NCBI Taxonomy" id="483139"/>
    <lineage>
        <taxon>Eukaryota</taxon>
        <taxon>Sar</taxon>
        <taxon>Alveolata</taxon>
        <taxon>Apicomplexa</taxon>
        <taxon>Conoidasida</taxon>
        <taxon>Coccidia</taxon>
        <taxon>Eucoccidiorida</taxon>
        <taxon>Eimeriorina</taxon>
        <taxon>Sarcocystidae</taxon>
        <taxon>Cystoisospora</taxon>
    </lineage>
</organism>
<name>A0A2C6KWJ0_9APIC</name>
<comment type="caution">
    <text evidence="16">Lacks conserved residue(s) required for the propagation of feature annotation.</text>
</comment>
<keyword evidence="11 14" id="KW-0472">Membrane</keyword>
<dbReference type="InterPro" id="IPR023395">
    <property type="entry name" value="MCP_dom_sf"/>
</dbReference>
<dbReference type="InterPro" id="IPR002067">
    <property type="entry name" value="MCP"/>
</dbReference>
<dbReference type="Proteomes" id="UP000221165">
    <property type="component" value="Unassembled WGS sequence"/>
</dbReference>
<evidence type="ECO:0000256" key="3">
    <source>
        <dbReference type="ARBA" id="ARBA00011245"/>
    </source>
</evidence>
<evidence type="ECO:0000313" key="18">
    <source>
        <dbReference type="Proteomes" id="UP000221165"/>
    </source>
</evidence>
<comment type="caution">
    <text evidence="17">The sequence shown here is derived from an EMBL/GenBank/DDBJ whole genome shotgun (WGS) entry which is preliminary data.</text>
</comment>
<dbReference type="GO" id="GO:0140021">
    <property type="term" value="P:mitochondrial ADP transmembrane transport"/>
    <property type="evidence" value="ECO:0007669"/>
    <property type="project" value="InterPro"/>
</dbReference>
<comment type="subcellular location">
    <subcellularLocation>
        <location evidence="16">Membrane</location>
        <topology evidence="16">Multi-pass membrane protein</topology>
    </subcellularLocation>
    <subcellularLocation>
        <location evidence="1">Mitochondrion inner membrane</location>
        <topology evidence="1">Multi-pass membrane protein</topology>
    </subcellularLocation>
</comment>
<evidence type="ECO:0000256" key="15">
    <source>
        <dbReference type="RuleBase" id="RU000488"/>
    </source>
</evidence>
<keyword evidence="18" id="KW-1185">Reference proteome</keyword>
<evidence type="ECO:0000256" key="8">
    <source>
        <dbReference type="ARBA" id="ARBA00022792"/>
    </source>
</evidence>
<dbReference type="SUPFAM" id="SSF103506">
    <property type="entry name" value="Mitochondrial carrier"/>
    <property type="match status" value="2"/>
</dbReference>
<dbReference type="InterPro" id="IPR002113">
    <property type="entry name" value="ADT_euk_type"/>
</dbReference>
<gene>
    <name evidence="17" type="ORF">CSUI_005727</name>
</gene>
<evidence type="ECO:0000256" key="4">
    <source>
        <dbReference type="ARBA" id="ARBA00022448"/>
    </source>
</evidence>
<dbReference type="PANTHER" id="PTHR45635">
    <property type="entry name" value="ADP,ATP CARRIER PROTEIN 1-RELATED-RELATED"/>
    <property type="match status" value="1"/>
</dbReference>
<dbReference type="OrthoDB" id="270584at2759"/>
<dbReference type="VEuPathDB" id="ToxoDB:CSUI_005727"/>
<dbReference type="RefSeq" id="XP_067922122.1">
    <property type="nucleotide sequence ID" value="XM_068065897.1"/>
</dbReference>
<dbReference type="GO" id="GO:0005743">
    <property type="term" value="C:mitochondrial inner membrane"/>
    <property type="evidence" value="ECO:0007669"/>
    <property type="project" value="UniProtKB-SubCell"/>
</dbReference>
<evidence type="ECO:0000256" key="7">
    <source>
        <dbReference type="ARBA" id="ARBA00022737"/>
    </source>
</evidence>
<feature type="repeat" description="Solcar" evidence="14">
    <location>
        <begin position="22"/>
        <end position="118"/>
    </location>
</feature>
<sequence>MAAAVSPSATPEASSWWNAHSKSFMQHFVLGGVAGGISKTAVAPIERVKLLLQLQDASTQIGQHEGQLKKYEGVKDCFVRVYREQGMLSFWRGNWANVLRYFPTQALNFACKEKYQKLFVRHDPKQDFWKFFAGMLASGGAAGDLTLAFPAPSFDERTVDNFPACNGRDMNDTTILWDGAGATSLAVVYPLDFARTRLGVDVGKVEAERQFTGLNDCVRKIYKESGIRGLYRGFFVSVAGIIVYRAAFFGLYDTGKAMLPAKNKSNHSLLRNFGMGLAVETAAGIIAYPFDTVSNQGDLGSSLHYMDLCRRRMMMQALRSDTLYRNSWDCANQIMKQEGVAAYYKGCGSNVIRGVGGAIVLVLYDEMKRFFISTKSS</sequence>
<comment type="catalytic activity">
    <reaction evidence="12">
        <text>ADP(in) + ATP(out) = ADP(out) + ATP(in)</text>
        <dbReference type="Rhea" id="RHEA:34999"/>
        <dbReference type="ChEBI" id="CHEBI:30616"/>
        <dbReference type="ChEBI" id="CHEBI:456216"/>
    </reaction>
    <physiologicalReaction direction="left-to-right" evidence="12">
        <dbReference type="Rhea" id="RHEA:35000"/>
    </physiologicalReaction>
</comment>
<feature type="transmembrane region" description="Helical" evidence="16">
    <location>
        <begin position="229"/>
        <end position="252"/>
    </location>
</feature>
<keyword evidence="7" id="KW-0677">Repeat</keyword>
<dbReference type="GO" id="GO:1990544">
    <property type="term" value="P:mitochondrial ATP transmembrane transport"/>
    <property type="evidence" value="ECO:0007669"/>
    <property type="project" value="InterPro"/>
</dbReference>
<dbReference type="PANTHER" id="PTHR45635:SF14">
    <property type="entry name" value="ADP_ATP TRANSLOCASE"/>
    <property type="match status" value="1"/>
</dbReference>
<reference evidence="17 18" key="1">
    <citation type="journal article" date="2017" name="Int. J. Parasitol.">
        <title>The genome of the protozoan parasite Cystoisospora suis and a reverse vaccinology approach to identify vaccine candidates.</title>
        <authorList>
            <person name="Palmieri N."/>
            <person name="Shrestha A."/>
            <person name="Ruttkowski B."/>
            <person name="Beck T."/>
            <person name="Vogl C."/>
            <person name="Tomley F."/>
            <person name="Blake D.P."/>
            <person name="Joachim A."/>
        </authorList>
    </citation>
    <scope>NUCLEOTIDE SEQUENCE [LARGE SCALE GENOMIC DNA]</scope>
    <source>
        <strain evidence="17 18">Wien I</strain>
    </source>
</reference>
<evidence type="ECO:0000256" key="2">
    <source>
        <dbReference type="ARBA" id="ARBA00006375"/>
    </source>
</evidence>
<evidence type="ECO:0000313" key="17">
    <source>
        <dbReference type="EMBL" id="PHJ20434.1"/>
    </source>
</evidence>
<evidence type="ECO:0000256" key="1">
    <source>
        <dbReference type="ARBA" id="ARBA00004448"/>
    </source>
</evidence>
<keyword evidence="5" id="KW-0050">Antiport</keyword>
<keyword evidence="10" id="KW-0496">Mitochondrion</keyword>
<dbReference type="GO" id="GO:0005471">
    <property type="term" value="F:ATP:ADP antiporter activity"/>
    <property type="evidence" value="ECO:0007669"/>
    <property type="project" value="UniProtKB-UniRule"/>
</dbReference>
<comment type="similarity">
    <text evidence="2 15">Belongs to the mitochondrial carrier (TC 2.A.29) family.</text>
</comment>
<keyword evidence="9 16" id="KW-1133">Transmembrane helix</keyword>
<proteinExistence type="inferred from homology"/>
<evidence type="ECO:0000256" key="10">
    <source>
        <dbReference type="ARBA" id="ARBA00023128"/>
    </source>
</evidence>
<accession>A0A2C6KWJ0</accession>
<comment type="function">
    <text evidence="16">Catalyzes the exchange of ADP and ATP across the membrane.</text>
</comment>
<evidence type="ECO:0000256" key="11">
    <source>
        <dbReference type="ARBA" id="ARBA00023136"/>
    </source>
</evidence>
<keyword evidence="6 14" id="KW-0812">Transmembrane</keyword>
<dbReference type="GeneID" id="94429108"/>
<evidence type="ECO:0000256" key="12">
    <source>
        <dbReference type="ARBA" id="ARBA00024143"/>
    </source>
</evidence>
<evidence type="ECO:0000256" key="14">
    <source>
        <dbReference type="PROSITE-ProRule" id="PRU00282"/>
    </source>
</evidence>
<feature type="repeat" description="Solcar" evidence="14">
    <location>
        <begin position="168"/>
        <end position="258"/>
    </location>
</feature>
<dbReference type="PRINTS" id="PR00926">
    <property type="entry name" value="MITOCARRIER"/>
</dbReference>
<comment type="function">
    <text evidence="13">ADP:ATP antiporter that mediates import of ADP into the mitochondrial matrix for ATP synthesis, and export of ATP out to fuel the cell. Cycles between the cytoplasmic-open state (c-state) and the matrix-open state (m-state): operates by the alternating access mechanism with a single substrate-binding site intermittently exposed to either the cytosolic (c-state) or matrix (m-state) side of the inner mitochondrial membrane.</text>
</comment>
<dbReference type="EMBL" id="MIGC01002760">
    <property type="protein sequence ID" value="PHJ20434.1"/>
    <property type="molecule type" value="Genomic_DNA"/>
</dbReference>
<dbReference type="Gene3D" id="1.50.40.10">
    <property type="entry name" value="Mitochondrial carrier domain"/>
    <property type="match status" value="2"/>
</dbReference>
<evidence type="ECO:0000256" key="9">
    <source>
        <dbReference type="ARBA" id="ARBA00022989"/>
    </source>
</evidence>
<dbReference type="PRINTS" id="PR00927">
    <property type="entry name" value="ADPTRNSLCASE"/>
</dbReference>
<keyword evidence="8" id="KW-0999">Mitochondrion inner membrane</keyword>
<evidence type="ECO:0000256" key="6">
    <source>
        <dbReference type="ARBA" id="ARBA00022692"/>
    </source>
</evidence>
<dbReference type="InterPro" id="IPR018108">
    <property type="entry name" value="MCP_transmembrane"/>
</dbReference>
<comment type="subunit">
    <text evidence="3 16">Monomer.</text>
</comment>
<feature type="repeat" description="Solcar" evidence="14">
    <location>
        <begin position="267"/>
        <end position="370"/>
    </location>
</feature>
<dbReference type="Pfam" id="PF00153">
    <property type="entry name" value="Mito_carr"/>
    <property type="match status" value="3"/>
</dbReference>
<evidence type="ECO:0000256" key="5">
    <source>
        <dbReference type="ARBA" id="ARBA00022449"/>
    </source>
</evidence>
<dbReference type="PROSITE" id="PS50920">
    <property type="entry name" value="SOLCAR"/>
    <property type="match status" value="3"/>
</dbReference>
<dbReference type="AlphaFoldDB" id="A0A2C6KWJ0"/>
<protein>
    <recommendedName>
        <fullName evidence="16">ADP/ATP translocase</fullName>
    </recommendedName>
    <alternativeName>
        <fullName evidence="16">ADP,ATP carrier protein</fullName>
    </alternativeName>
</protein>
<evidence type="ECO:0000256" key="13">
    <source>
        <dbReference type="ARBA" id="ARBA00045250"/>
    </source>
</evidence>